<dbReference type="GO" id="GO:0048354">
    <property type="term" value="P:mucilage biosynthetic process involved in seed coat development"/>
    <property type="evidence" value="ECO:0007669"/>
    <property type="project" value="TreeGrafter"/>
</dbReference>
<dbReference type="PROSITE" id="PS50213">
    <property type="entry name" value="FAS1"/>
    <property type="match status" value="1"/>
</dbReference>
<accession>A0A8T0KIV8</accession>
<comment type="subcellular location">
    <subcellularLocation>
        <location evidence="1">Cell membrane</location>
        <topology evidence="1">Lipid-anchor</topology>
        <topology evidence="1">GPI-anchor</topology>
    </subcellularLocation>
</comment>
<keyword evidence="3" id="KW-1003">Cell membrane</keyword>
<dbReference type="GO" id="GO:0009738">
    <property type="term" value="P:abscisic acid-activated signaling pathway"/>
    <property type="evidence" value="ECO:0007669"/>
    <property type="project" value="TreeGrafter"/>
</dbReference>
<dbReference type="GO" id="GO:0005886">
    <property type="term" value="C:plasma membrane"/>
    <property type="evidence" value="ECO:0007669"/>
    <property type="project" value="UniProtKB-SubCell"/>
</dbReference>
<proteinExistence type="inferred from homology"/>
<organism evidence="9 10">
    <name type="scientific">Phaseolus angularis</name>
    <name type="common">Azuki bean</name>
    <name type="synonym">Vigna angularis</name>
    <dbReference type="NCBI Taxonomy" id="3914"/>
    <lineage>
        <taxon>Eukaryota</taxon>
        <taxon>Viridiplantae</taxon>
        <taxon>Streptophyta</taxon>
        <taxon>Embryophyta</taxon>
        <taxon>Tracheophyta</taxon>
        <taxon>Spermatophyta</taxon>
        <taxon>Magnoliopsida</taxon>
        <taxon>eudicotyledons</taxon>
        <taxon>Gunneridae</taxon>
        <taxon>Pentapetalae</taxon>
        <taxon>rosids</taxon>
        <taxon>fabids</taxon>
        <taxon>Fabales</taxon>
        <taxon>Fabaceae</taxon>
        <taxon>Papilionoideae</taxon>
        <taxon>50 kb inversion clade</taxon>
        <taxon>NPAAA clade</taxon>
        <taxon>indigoferoid/millettioid clade</taxon>
        <taxon>Phaseoleae</taxon>
        <taxon>Vigna</taxon>
    </lineage>
</organism>
<dbReference type="Proteomes" id="UP000743370">
    <property type="component" value="Unassembled WGS sequence"/>
</dbReference>
<sequence>MVKVLKMLKLVKLEVLVICRRSFDVSSWIGRSVFQNPHARPPIRPRLDPLPLTPPYSPSNVTILSLVKTLPYNVTIFAVNSLLIPYGLELMASETRPNIVLNIAKALIDDHNFNVVASMLAASGVVQEFEADEGDVGITLFVPVDDAFTDLPPSVALHSLPADKKGVVLKFHILHSYYSLGSLESVVNPFQPTLATKAMGAGSFTVNISRVNEFIAINTGIIQASVT</sequence>
<evidence type="ECO:0000313" key="10">
    <source>
        <dbReference type="Proteomes" id="UP000743370"/>
    </source>
</evidence>
<keyword evidence="6" id="KW-0472">Membrane</keyword>
<evidence type="ECO:0000256" key="2">
    <source>
        <dbReference type="ARBA" id="ARBA00007843"/>
    </source>
</evidence>
<evidence type="ECO:0000259" key="8">
    <source>
        <dbReference type="PROSITE" id="PS50213"/>
    </source>
</evidence>
<evidence type="ECO:0000256" key="5">
    <source>
        <dbReference type="ARBA" id="ARBA00022729"/>
    </source>
</evidence>
<name>A0A8T0KIV8_PHAAN</name>
<evidence type="ECO:0000256" key="4">
    <source>
        <dbReference type="ARBA" id="ARBA00022622"/>
    </source>
</evidence>
<reference evidence="9 10" key="1">
    <citation type="submission" date="2020-05" db="EMBL/GenBank/DDBJ databases">
        <title>Vigna angularis (adzuki bean) Var. LongXiaoDou No. 4 denovo assembly.</title>
        <authorList>
            <person name="Xiang H."/>
        </authorList>
    </citation>
    <scope>NUCLEOTIDE SEQUENCE [LARGE SCALE GENOMIC DNA]</scope>
    <source>
        <tissue evidence="9">Leaf</tissue>
    </source>
</reference>
<keyword evidence="4" id="KW-0336">GPI-anchor</keyword>
<dbReference type="PANTHER" id="PTHR32382:SF0">
    <property type="entry name" value="FASCICLIN-LIKE ARABINOGALACTAN PROTEIN 4"/>
    <property type="match status" value="1"/>
</dbReference>
<dbReference type="InterPro" id="IPR033254">
    <property type="entry name" value="Plant_FLA"/>
</dbReference>
<dbReference type="InterPro" id="IPR000782">
    <property type="entry name" value="FAS1_domain"/>
</dbReference>
<comment type="caution">
    <text evidence="9">The sequence shown here is derived from an EMBL/GenBank/DDBJ whole genome shotgun (WGS) entry which is preliminary data.</text>
</comment>
<keyword evidence="4" id="KW-0325">Glycoprotein</keyword>
<dbReference type="InterPro" id="IPR036378">
    <property type="entry name" value="FAS1_dom_sf"/>
</dbReference>
<keyword evidence="7" id="KW-0449">Lipoprotein</keyword>
<dbReference type="GO" id="GO:0009825">
    <property type="term" value="P:multidimensional cell growth"/>
    <property type="evidence" value="ECO:0007669"/>
    <property type="project" value="TreeGrafter"/>
</dbReference>
<dbReference type="PANTHER" id="PTHR32382">
    <property type="entry name" value="FASCICLIN-LIKE ARABINOGALACTAN PROTEIN"/>
    <property type="match status" value="1"/>
</dbReference>
<evidence type="ECO:0000256" key="1">
    <source>
        <dbReference type="ARBA" id="ARBA00004609"/>
    </source>
</evidence>
<dbReference type="EMBL" id="JABFOF010000004">
    <property type="protein sequence ID" value="KAG2399421.1"/>
    <property type="molecule type" value="Genomic_DNA"/>
</dbReference>
<evidence type="ECO:0000256" key="6">
    <source>
        <dbReference type="ARBA" id="ARBA00023136"/>
    </source>
</evidence>
<evidence type="ECO:0000256" key="3">
    <source>
        <dbReference type="ARBA" id="ARBA00022475"/>
    </source>
</evidence>
<evidence type="ECO:0000256" key="7">
    <source>
        <dbReference type="ARBA" id="ARBA00023288"/>
    </source>
</evidence>
<dbReference type="FunFam" id="2.30.180.10:FF:000013">
    <property type="entry name" value="Fasciclin-like arabinogalactan protein 4"/>
    <property type="match status" value="1"/>
</dbReference>
<keyword evidence="5" id="KW-0732">Signal</keyword>
<dbReference type="SUPFAM" id="SSF82153">
    <property type="entry name" value="FAS1 domain"/>
    <property type="match status" value="1"/>
</dbReference>
<dbReference type="GO" id="GO:0098552">
    <property type="term" value="C:side of membrane"/>
    <property type="evidence" value="ECO:0007669"/>
    <property type="project" value="UniProtKB-KW"/>
</dbReference>
<dbReference type="Pfam" id="PF02469">
    <property type="entry name" value="Fasciclin"/>
    <property type="match status" value="1"/>
</dbReference>
<feature type="domain" description="FAS1" evidence="8">
    <location>
        <begin position="100"/>
        <end position="227"/>
    </location>
</feature>
<comment type="similarity">
    <text evidence="2">Belongs to the fasciclin-like AGP family.</text>
</comment>
<evidence type="ECO:0000313" key="9">
    <source>
        <dbReference type="EMBL" id="KAG2399421.1"/>
    </source>
</evidence>
<protein>
    <submittedName>
        <fullName evidence="9">Fasciclin-like arabinogalactan protein</fullName>
    </submittedName>
</protein>
<gene>
    <name evidence="9" type="ORF">HKW66_Vig0080970</name>
</gene>
<dbReference type="AlphaFoldDB" id="A0A8T0KIV8"/>
<dbReference type="Gene3D" id="2.30.180.10">
    <property type="entry name" value="FAS1 domain"/>
    <property type="match status" value="1"/>
</dbReference>